<accession>A0ABR6YVH7</accession>
<name>A0ABR6YVH7_9FIRM</name>
<proteinExistence type="predicted"/>
<sequence length="58" mass="6755">MKISGIVEVNDNVDIYQFWDEFIDFIESKGYYYGGGLNEVDEDGELIKQPKRGIFMPM</sequence>
<evidence type="ECO:0000313" key="1">
    <source>
        <dbReference type="EMBL" id="MBC3899201.1"/>
    </source>
</evidence>
<reference evidence="1 2" key="1">
    <citation type="journal article" date="2020" name="mSystems">
        <title>Defining Genomic and Predicted Metabolic Features of the Acetobacterium Genus.</title>
        <authorList>
            <person name="Ross D.E."/>
            <person name="Marshall C.W."/>
            <person name="Gulliver D."/>
            <person name="May H.D."/>
            <person name="Norman R.S."/>
        </authorList>
    </citation>
    <scope>NUCLEOTIDE SEQUENCE [LARGE SCALE GENOMIC DNA]</scope>
    <source>
        <strain evidence="1 2">DSM 4132</strain>
    </source>
</reference>
<comment type="caution">
    <text evidence="1">The sequence shown here is derived from an EMBL/GenBank/DDBJ whole genome shotgun (WGS) entry which is preliminary data.</text>
</comment>
<protein>
    <submittedName>
        <fullName evidence="1">Uncharacterized protein</fullName>
    </submittedName>
</protein>
<keyword evidence="2" id="KW-1185">Reference proteome</keyword>
<dbReference type="EMBL" id="WJBE01000004">
    <property type="protein sequence ID" value="MBC3899201.1"/>
    <property type="molecule type" value="Genomic_DNA"/>
</dbReference>
<dbReference type="RefSeq" id="WP_186893714.1">
    <property type="nucleotide sequence ID" value="NZ_WJBE01000004.1"/>
</dbReference>
<dbReference type="Proteomes" id="UP000622405">
    <property type="component" value="Unassembled WGS sequence"/>
</dbReference>
<evidence type="ECO:0000313" key="2">
    <source>
        <dbReference type="Proteomes" id="UP000622405"/>
    </source>
</evidence>
<organism evidence="1 2">
    <name type="scientific">Acetobacterium malicum</name>
    <dbReference type="NCBI Taxonomy" id="52692"/>
    <lineage>
        <taxon>Bacteria</taxon>
        <taxon>Bacillati</taxon>
        <taxon>Bacillota</taxon>
        <taxon>Clostridia</taxon>
        <taxon>Eubacteriales</taxon>
        <taxon>Eubacteriaceae</taxon>
        <taxon>Acetobacterium</taxon>
    </lineage>
</organism>
<gene>
    <name evidence="1" type="ORF">GH811_06175</name>
</gene>